<dbReference type="STRING" id="77166.U4UAU9"/>
<evidence type="ECO:0000256" key="9">
    <source>
        <dbReference type="ARBA" id="ARBA00023136"/>
    </source>
</evidence>
<reference evidence="13 14" key="1">
    <citation type="journal article" date="2013" name="Genome Biol.">
        <title>Draft genome of the mountain pine beetle, Dendroctonus ponderosae Hopkins, a major forest pest.</title>
        <authorList>
            <person name="Keeling C.I."/>
            <person name="Yuen M.M."/>
            <person name="Liao N.Y."/>
            <person name="Docking T.R."/>
            <person name="Chan S.K."/>
            <person name="Taylor G.A."/>
            <person name="Palmquist D.L."/>
            <person name="Jackman S.D."/>
            <person name="Nguyen A."/>
            <person name="Li M."/>
            <person name="Henderson H."/>
            <person name="Janes J.K."/>
            <person name="Zhao Y."/>
            <person name="Pandoh P."/>
            <person name="Moore R."/>
            <person name="Sperling F.A."/>
            <person name="Huber D.P."/>
            <person name="Birol I."/>
            <person name="Jones S.J."/>
            <person name="Bohlmann J."/>
        </authorList>
    </citation>
    <scope>NUCLEOTIDE SEQUENCE</scope>
</reference>
<dbReference type="PANTHER" id="PTHR48041:SF129">
    <property type="entry name" value="PROTEIN WHITE"/>
    <property type="match status" value="1"/>
</dbReference>
<dbReference type="GO" id="GO:0140359">
    <property type="term" value="F:ABC-type transporter activity"/>
    <property type="evidence" value="ECO:0007669"/>
    <property type="project" value="InterPro"/>
</dbReference>
<dbReference type="OrthoDB" id="66620at2759"/>
<feature type="domain" description="ABC transporter" evidence="12">
    <location>
        <begin position="70"/>
        <end position="320"/>
    </location>
</feature>
<evidence type="ECO:0000256" key="2">
    <source>
        <dbReference type="ARBA" id="ARBA00005814"/>
    </source>
</evidence>
<dbReference type="GO" id="GO:0030659">
    <property type="term" value="C:cytoplasmic vesicle membrane"/>
    <property type="evidence" value="ECO:0007669"/>
    <property type="project" value="TreeGrafter"/>
</dbReference>
<evidence type="ECO:0000256" key="4">
    <source>
        <dbReference type="ARBA" id="ARBA00022474"/>
    </source>
</evidence>
<dbReference type="InterPro" id="IPR027417">
    <property type="entry name" value="P-loop_NTPase"/>
</dbReference>
<keyword evidence="4" id="KW-0608">Pigment</keyword>
<comment type="similarity">
    <text evidence="2">Belongs to the ABC transporter superfamily. ABCG family. Eye pigment precursor importer (TC 3.A.1.204) subfamily.</text>
</comment>
<feature type="transmembrane region" description="Helical" evidence="11">
    <location>
        <begin position="417"/>
        <end position="438"/>
    </location>
</feature>
<evidence type="ECO:0000313" key="14">
    <source>
        <dbReference type="Proteomes" id="UP000030742"/>
    </source>
</evidence>
<gene>
    <name evidence="13" type="ORF">D910_07536</name>
</gene>
<dbReference type="FunFam" id="3.40.50.300:FF:001225">
    <property type="entry name" value="ATP-binding cassette sub-family G member"/>
    <property type="match status" value="1"/>
</dbReference>
<feature type="transmembrane region" description="Helical" evidence="11">
    <location>
        <begin position="450"/>
        <end position="473"/>
    </location>
</feature>
<keyword evidence="9 11" id="KW-0472">Membrane</keyword>
<dbReference type="Pfam" id="PF19055">
    <property type="entry name" value="ABC2_membrane_7"/>
    <property type="match status" value="2"/>
</dbReference>
<dbReference type="Pfam" id="PF01061">
    <property type="entry name" value="ABC2_membrane"/>
    <property type="match status" value="2"/>
</dbReference>
<evidence type="ECO:0000256" key="3">
    <source>
        <dbReference type="ARBA" id="ARBA00022448"/>
    </source>
</evidence>
<keyword evidence="7" id="KW-0067">ATP-binding</keyword>
<keyword evidence="3" id="KW-0813">Transport</keyword>
<dbReference type="Gene3D" id="3.40.50.300">
    <property type="entry name" value="P-loop containing nucleotide triphosphate hydrolases"/>
    <property type="match status" value="2"/>
</dbReference>
<dbReference type="AlphaFoldDB" id="U4UAU9"/>
<accession>U4UAU9</accession>
<evidence type="ECO:0000259" key="12">
    <source>
        <dbReference type="PROSITE" id="PS50893"/>
    </source>
</evidence>
<keyword evidence="6" id="KW-0547">Nucleotide-binding</keyword>
<dbReference type="Proteomes" id="UP000030742">
    <property type="component" value="Unassembled WGS sequence"/>
</dbReference>
<dbReference type="CDD" id="cd03213">
    <property type="entry name" value="ABCG_EPDR"/>
    <property type="match status" value="1"/>
</dbReference>
<evidence type="ECO:0000256" key="11">
    <source>
        <dbReference type="SAM" id="Phobius"/>
    </source>
</evidence>
<dbReference type="FunFam" id="3.40.50.300:FF:003483">
    <property type="entry name" value="WHiTe (Drosophila) related ABC transporter"/>
    <property type="match status" value="1"/>
</dbReference>
<evidence type="ECO:0000256" key="7">
    <source>
        <dbReference type="ARBA" id="ARBA00022840"/>
    </source>
</evidence>
<feature type="transmembrane region" description="Helical" evidence="11">
    <location>
        <begin position="493"/>
        <end position="521"/>
    </location>
</feature>
<feature type="transmembrane region" description="Helical" evidence="11">
    <location>
        <begin position="527"/>
        <end position="552"/>
    </location>
</feature>
<evidence type="ECO:0000313" key="13">
    <source>
        <dbReference type="EMBL" id="ERL90182.1"/>
    </source>
</evidence>
<dbReference type="InterPro" id="IPR017871">
    <property type="entry name" value="ABC_transporter-like_CS"/>
</dbReference>
<dbReference type="InterPro" id="IPR003439">
    <property type="entry name" value="ABC_transporter-like_ATP-bd"/>
</dbReference>
<feature type="transmembrane region" description="Helical" evidence="11">
    <location>
        <begin position="1211"/>
        <end position="1231"/>
    </location>
</feature>
<evidence type="ECO:0000256" key="10">
    <source>
        <dbReference type="ARBA" id="ARBA00039188"/>
    </source>
</evidence>
<feature type="transmembrane region" description="Helical" evidence="11">
    <location>
        <begin position="1088"/>
        <end position="1112"/>
    </location>
</feature>
<dbReference type="SUPFAM" id="SSF52540">
    <property type="entry name" value="P-loop containing nucleoside triphosphate hydrolases"/>
    <property type="match status" value="2"/>
</dbReference>
<evidence type="ECO:0000256" key="1">
    <source>
        <dbReference type="ARBA" id="ARBA00004141"/>
    </source>
</evidence>
<feature type="transmembrane region" description="Helical" evidence="11">
    <location>
        <begin position="1060"/>
        <end position="1082"/>
    </location>
</feature>
<keyword evidence="8 11" id="KW-1133">Transmembrane helix</keyword>
<keyword evidence="5 11" id="KW-0812">Transmembrane</keyword>
<dbReference type="GO" id="GO:0031409">
    <property type="term" value="F:pigment binding"/>
    <property type="evidence" value="ECO:0007669"/>
    <property type="project" value="UniProtKB-KW"/>
</dbReference>
<dbReference type="InterPro" id="IPR013525">
    <property type="entry name" value="ABC2_TM"/>
</dbReference>
<protein>
    <recommendedName>
        <fullName evidence="10">Protein white</fullName>
    </recommendedName>
</protein>
<sequence>MFSDERLPLFSKNGYTSDESISGNTSNDVVVPVYGTTCEPAVSNAKLVPVEERITYTWSGINVFTNVGMVSNESNFFPCWNTNLDQGVQGKHLLKNVSGMAYPGELLAILGSSGAGKTTLLNALTFRSAKNITVTGTRCVNGTTVNSKALTSLSAYVQQDELFIGSLTVKEHLRFQALVRMDANISYEERMQRVNEVILEMTLNKCENTCIGISGRLKGISGGELKRLSFAAEVLTNPSLMFCDEPTSGLDSFMALNVVQTLKSMAQSGKTVICTIHQPSSELYTMFDKLLLMAEGRIAFLGTPEDADLFFRELEAPCPKNYNPADYFIQLLAIVPGNEESCRNAVNMICDRFQRSEAGVQVALESATASGEFLRHNGTEVWLNGNNGNKSPYKASWCAQFRAVVWRSWLSIIKEPLLVRVRLFQTILVSLVLGAIYYGQVINQDGVMNINGAIFLFLTNMTFQNVFAVINVFSAELPIFLREHKNGMYRTDVYFLGKTIADIPIFIFLPILFTAICYYMIGLNSQMPRFFVACGIVILVANAATSFAYLSWFKYGNEALMVNQWDNISSIQCPAGNSSCPKDGHVVLEVYSFASVGGDLFSVPSNGGSSTNNYENPSDCEPLDASQSLTKKTRSYSKWSPMEEGVTLAWSDLTVHARTKIKGKLIYKRIINSVTGALKSGSLAAIMGASGAGKSTLMAALGYRQTGEMQVDGDIVINGRPIGSYMKHLSGYMPQEDLFVGSLTVLEHMNIMAHLKLDRLISSQEKSLKIKTILNQLGLRRCANTCIGARGHKGLSGGEKKRLAFATELLNDPPILFCDEPTTGLDSYSAQKIVSIMSRMSTNGKTILCTIHQPSSAIFGMFTQLILVADGRIAYMGRRATAIEFFEDLGYVCPSSYSPADFFIKTLSTTVGHENNSRMTVKKICDHYTVSDYAKEVDVVVQYEFHMGRAEQPRAFEMRQNFKSPFWLHTLYWLTYRAFKDSIRNPSGIALIVGLSFYSTNFFTQKGIQAVQGAIFMFVCENTFNPMYSVLAEFPENIPLFVREFRSGLYHPATYYVSRILALLPGFLIEPLLFASIAYWIAGLRSTSYAFLMTTLITVLTTNVSCACGIMFSCAFESVPIAMAYLVPFDYLLMVTSGLFVKRGTIPVIIGWSRYLSWMMYSTESISIIQWQSIRNISCDIQDDDSLPCLSDGTSVLDQYAFSEDNLACDIWNMFFLLIGFHLLGYVFLWWKTKRA</sequence>
<dbReference type="GO" id="GO:0005886">
    <property type="term" value="C:plasma membrane"/>
    <property type="evidence" value="ECO:0007669"/>
    <property type="project" value="TreeGrafter"/>
</dbReference>
<dbReference type="SMART" id="SM00382">
    <property type="entry name" value="AAA"/>
    <property type="match status" value="2"/>
</dbReference>
<dbReference type="PANTHER" id="PTHR48041">
    <property type="entry name" value="ABC TRANSPORTER G FAMILY MEMBER 28"/>
    <property type="match status" value="1"/>
</dbReference>
<evidence type="ECO:0000256" key="6">
    <source>
        <dbReference type="ARBA" id="ARBA00022741"/>
    </source>
</evidence>
<dbReference type="InterPro" id="IPR043926">
    <property type="entry name" value="ABCG_dom"/>
</dbReference>
<proteinExistence type="inferred from homology"/>
<dbReference type="PROSITE" id="PS00211">
    <property type="entry name" value="ABC_TRANSPORTER_1"/>
    <property type="match status" value="2"/>
</dbReference>
<organism evidence="13 14">
    <name type="scientific">Dendroctonus ponderosae</name>
    <name type="common">Mountain pine beetle</name>
    <dbReference type="NCBI Taxonomy" id="77166"/>
    <lineage>
        <taxon>Eukaryota</taxon>
        <taxon>Metazoa</taxon>
        <taxon>Ecdysozoa</taxon>
        <taxon>Arthropoda</taxon>
        <taxon>Hexapoda</taxon>
        <taxon>Insecta</taxon>
        <taxon>Pterygota</taxon>
        <taxon>Neoptera</taxon>
        <taxon>Endopterygota</taxon>
        <taxon>Coleoptera</taxon>
        <taxon>Polyphaga</taxon>
        <taxon>Cucujiformia</taxon>
        <taxon>Curculionidae</taxon>
        <taxon>Scolytinae</taxon>
        <taxon>Dendroctonus</taxon>
    </lineage>
</organism>
<comment type="subcellular location">
    <subcellularLocation>
        <location evidence="1">Membrane</location>
        <topology evidence="1">Multi-pass membrane protein</topology>
    </subcellularLocation>
</comment>
<dbReference type="GO" id="GO:0016887">
    <property type="term" value="F:ATP hydrolysis activity"/>
    <property type="evidence" value="ECO:0007669"/>
    <property type="project" value="InterPro"/>
</dbReference>
<dbReference type="Pfam" id="PF00005">
    <property type="entry name" value="ABC_tran"/>
    <property type="match status" value="2"/>
</dbReference>
<name>U4UAU9_DENPD</name>
<dbReference type="InterPro" id="IPR003593">
    <property type="entry name" value="AAA+_ATPase"/>
</dbReference>
<dbReference type="PROSITE" id="PS50893">
    <property type="entry name" value="ABC_TRANSPORTER_2"/>
    <property type="match status" value="2"/>
</dbReference>
<evidence type="ECO:0000256" key="8">
    <source>
        <dbReference type="ARBA" id="ARBA00022989"/>
    </source>
</evidence>
<dbReference type="EMBL" id="KB632220">
    <property type="protein sequence ID" value="ERL90182.1"/>
    <property type="molecule type" value="Genomic_DNA"/>
</dbReference>
<evidence type="ECO:0000256" key="5">
    <source>
        <dbReference type="ARBA" id="ARBA00022692"/>
    </source>
</evidence>
<feature type="domain" description="ABC transporter" evidence="12">
    <location>
        <begin position="655"/>
        <end position="895"/>
    </location>
</feature>
<dbReference type="GO" id="GO:0005524">
    <property type="term" value="F:ATP binding"/>
    <property type="evidence" value="ECO:0007669"/>
    <property type="project" value="UniProtKB-KW"/>
</dbReference>
<dbReference type="InterPro" id="IPR050352">
    <property type="entry name" value="ABCG_transporters"/>
</dbReference>